<reference evidence="2" key="1">
    <citation type="journal article" date="2022" name="Biol. Control">
        <title>In silico genomic analysis of Rhodopseudomonas palustris strains revealed potential biocontrol agents and crop yield enhancers.</title>
        <authorList>
            <person name="Surachat K."/>
            <person name="Kantachote D."/>
            <person name="Deachamag P."/>
            <person name="Wonglapsuwan M."/>
        </authorList>
    </citation>
    <scope>NUCLEOTIDE SEQUENCE</scope>
    <source>
        <strain evidence="2">TLS06</strain>
    </source>
</reference>
<dbReference type="Proteomes" id="UP001163166">
    <property type="component" value="Chromosome"/>
</dbReference>
<feature type="transmembrane region" description="Helical" evidence="1">
    <location>
        <begin position="114"/>
        <end position="141"/>
    </location>
</feature>
<sequence length="316" mass="32701">MMINILIALAAGCASALMFVSIVSGALISLLLFYLAPLPLMVAALGWGVLAAAIGGLVAAIGLAALVSFSYAIAFVVTIAVPACWLGHLALLARPAEAAQGETPALEWYPVGRLVVWMAGFAATTTMAALFTLGTDGAAINDGLRNGLQRALGPRSTPGSDAALVDALVAIAPPAAATVAMVTLTLNLWLAAKITSASNRLGRPWPDLRTVTLPPMTLAVLSLALALSFVGGLTSMFGKTASAALFVAYGLTGAATLHTLTMASRSRLFLLSSTYALMLIFLWPAVGLIALGLGDAFLNLRQRYFERRSMPPPPTH</sequence>
<keyword evidence="1" id="KW-0472">Membrane</keyword>
<feature type="transmembrane region" description="Helical" evidence="1">
    <location>
        <begin position="243"/>
        <end position="263"/>
    </location>
</feature>
<name>A0AAX3DU61_RHOPL</name>
<gene>
    <name evidence="2" type="ORF">KQX62_15430</name>
</gene>
<evidence type="ECO:0000313" key="2">
    <source>
        <dbReference type="EMBL" id="UYO38125.1"/>
    </source>
</evidence>
<feature type="transmembrane region" description="Helical" evidence="1">
    <location>
        <begin position="275"/>
        <end position="300"/>
    </location>
</feature>
<evidence type="ECO:0008006" key="4">
    <source>
        <dbReference type="Google" id="ProtNLM"/>
    </source>
</evidence>
<accession>A0AAX3DU61</accession>
<feature type="transmembrane region" description="Helical" evidence="1">
    <location>
        <begin position="162"/>
        <end position="192"/>
    </location>
</feature>
<dbReference type="AlphaFoldDB" id="A0AAX3DU61"/>
<feature type="transmembrane region" description="Helical" evidence="1">
    <location>
        <begin position="212"/>
        <end position="231"/>
    </location>
</feature>
<proteinExistence type="predicted"/>
<organism evidence="2 3">
    <name type="scientific">Rhodopseudomonas palustris</name>
    <dbReference type="NCBI Taxonomy" id="1076"/>
    <lineage>
        <taxon>Bacteria</taxon>
        <taxon>Pseudomonadati</taxon>
        <taxon>Pseudomonadota</taxon>
        <taxon>Alphaproteobacteria</taxon>
        <taxon>Hyphomicrobiales</taxon>
        <taxon>Nitrobacteraceae</taxon>
        <taxon>Rhodopseudomonas</taxon>
    </lineage>
</organism>
<evidence type="ECO:0000313" key="3">
    <source>
        <dbReference type="Proteomes" id="UP001163166"/>
    </source>
</evidence>
<dbReference type="RefSeq" id="WP_264073754.1">
    <property type="nucleotide sequence ID" value="NZ_CP076676.1"/>
</dbReference>
<feature type="transmembrane region" description="Helical" evidence="1">
    <location>
        <begin position="41"/>
        <end position="66"/>
    </location>
</feature>
<dbReference type="EMBL" id="CP076676">
    <property type="protein sequence ID" value="UYO38125.1"/>
    <property type="molecule type" value="Genomic_DNA"/>
</dbReference>
<feature type="transmembrane region" description="Helical" evidence="1">
    <location>
        <begin position="73"/>
        <end position="94"/>
    </location>
</feature>
<keyword evidence="1" id="KW-1133">Transmembrane helix</keyword>
<protein>
    <recommendedName>
        <fullName evidence="4">DUF2232 domain-containing protein</fullName>
    </recommendedName>
</protein>
<keyword evidence="1" id="KW-0812">Transmembrane</keyword>
<evidence type="ECO:0000256" key="1">
    <source>
        <dbReference type="SAM" id="Phobius"/>
    </source>
</evidence>